<evidence type="ECO:0000256" key="1">
    <source>
        <dbReference type="SAM" id="MobiDB-lite"/>
    </source>
</evidence>
<name>A0A2T9Y347_9FUNG</name>
<feature type="compositionally biased region" description="Low complexity" evidence="1">
    <location>
        <begin position="199"/>
        <end position="208"/>
    </location>
</feature>
<evidence type="ECO:0000313" key="3">
    <source>
        <dbReference type="Proteomes" id="UP000245383"/>
    </source>
</evidence>
<dbReference type="AlphaFoldDB" id="A0A2T9Y347"/>
<comment type="caution">
    <text evidence="2">The sequence shown here is derived from an EMBL/GenBank/DDBJ whole genome shotgun (WGS) entry which is preliminary data.</text>
</comment>
<gene>
    <name evidence="2" type="ORF">BB561_006580</name>
</gene>
<proteinExistence type="predicted"/>
<reference evidence="2 3" key="1">
    <citation type="journal article" date="2018" name="MBio">
        <title>Comparative Genomics Reveals the Core Gene Toolbox for the Fungus-Insect Symbiosis.</title>
        <authorList>
            <person name="Wang Y."/>
            <person name="Stata M."/>
            <person name="Wang W."/>
            <person name="Stajich J.E."/>
            <person name="White M.M."/>
            <person name="Moncalvo J.M."/>
        </authorList>
    </citation>
    <scope>NUCLEOTIDE SEQUENCE [LARGE SCALE GENOMIC DNA]</scope>
    <source>
        <strain evidence="2 3">SWE-8-4</strain>
    </source>
</reference>
<dbReference type="STRING" id="133385.A0A2T9Y347"/>
<accession>A0A2T9Y347</accession>
<dbReference type="Proteomes" id="UP000245383">
    <property type="component" value="Unassembled WGS sequence"/>
</dbReference>
<organism evidence="2 3">
    <name type="scientific">Smittium simulii</name>
    <dbReference type="NCBI Taxonomy" id="133385"/>
    <lineage>
        <taxon>Eukaryota</taxon>
        <taxon>Fungi</taxon>
        <taxon>Fungi incertae sedis</taxon>
        <taxon>Zoopagomycota</taxon>
        <taxon>Kickxellomycotina</taxon>
        <taxon>Harpellomycetes</taxon>
        <taxon>Harpellales</taxon>
        <taxon>Legeriomycetaceae</taxon>
        <taxon>Smittium</taxon>
    </lineage>
</organism>
<evidence type="ECO:0000313" key="2">
    <source>
        <dbReference type="EMBL" id="PVU86733.1"/>
    </source>
</evidence>
<feature type="region of interest" description="Disordered" evidence="1">
    <location>
        <begin position="162"/>
        <end position="208"/>
    </location>
</feature>
<feature type="compositionally biased region" description="Polar residues" evidence="1">
    <location>
        <begin position="173"/>
        <end position="184"/>
    </location>
</feature>
<keyword evidence="3" id="KW-1185">Reference proteome</keyword>
<sequence>MNKKNMWEEFIKLPTIKKVLHAHANKIVAMEFRRTNILKKIAKLNEEFSQCKVSTAVLKFVEKQTHNLPGSKELSKTIEQQIITINIMDLKNKNESLGLQIKEEEQDFAGTIKKLIAATQGYDTEEMLKSISDLEDILLKICDKIRTCFAMTIITADKEKQLKAKRREKRLSKTVTDKSNQSFPKKSVAPKGNPKEQKTQQNAAKNQN</sequence>
<dbReference type="EMBL" id="MBFR01000614">
    <property type="protein sequence ID" value="PVU86733.1"/>
    <property type="molecule type" value="Genomic_DNA"/>
</dbReference>
<protein>
    <submittedName>
        <fullName evidence="2">Uncharacterized protein</fullName>
    </submittedName>
</protein>
<feature type="compositionally biased region" description="Basic residues" evidence="1">
    <location>
        <begin position="163"/>
        <end position="172"/>
    </location>
</feature>